<proteinExistence type="predicted"/>
<accession>A0A3B0FHT6</accession>
<organism evidence="2 3">
    <name type="scientific">Pseudarthrobacter phenanthrenivorans</name>
    <name type="common">Arthrobacter phenanthrenivorans</name>
    <dbReference type="NCBI Taxonomy" id="361575"/>
    <lineage>
        <taxon>Bacteria</taxon>
        <taxon>Bacillati</taxon>
        <taxon>Actinomycetota</taxon>
        <taxon>Actinomycetes</taxon>
        <taxon>Micrococcales</taxon>
        <taxon>Micrococcaceae</taxon>
        <taxon>Pseudarthrobacter</taxon>
    </lineage>
</organism>
<dbReference type="GO" id="GO:0003677">
    <property type="term" value="F:DNA binding"/>
    <property type="evidence" value="ECO:0007669"/>
    <property type="project" value="UniProtKB-KW"/>
</dbReference>
<name>A0A3B0FHT6_PSEPS</name>
<evidence type="ECO:0000313" key="2">
    <source>
        <dbReference type="EMBL" id="RKO24494.1"/>
    </source>
</evidence>
<dbReference type="Proteomes" id="UP000273159">
    <property type="component" value="Unassembled WGS sequence"/>
</dbReference>
<evidence type="ECO:0000259" key="1">
    <source>
        <dbReference type="Pfam" id="PF12728"/>
    </source>
</evidence>
<dbReference type="SUPFAM" id="SSF46955">
    <property type="entry name" value="Putative DNA-binding domain"/>
    <property type="match status" value="1"/>
</dbReference>
<dbReference type="InterPro" id="IPR041657">
    <property type="entry name" value="HTH_17"/>
</dbReference>
<dbReference type="RefSeq" id="WP_120692218.1">
    <property type="nucleotide sequence ID" value="NZ_RBNH01000006.1"/>
</dbReference>
<dbReference type="AlphaFoldDB" id="A0A3B0FHT6"/>
<gene>
    <name evidence="2" type="ORF">D7Z96_08675</name>
</gene>
<comment type="caution">
    <text evidence="2">The sequence shown here is derived from an EMBL/GenBank/DDBJ whole genome shotgun (WGS) entry which is preliminary data.</text>
</comment>
<keyword evidence="2" id="KW-0238">DNA-binding</keyword>
<sequence>MQSELLTPAELAAKLQTPLSVIANWRYKGTGPKFVKIGGGVRGNVRYRASDVEAWLDAQTRTQTGPALASA</sequence>
<reference evidence="3" key="2">
    <citation type="submission" date="2018-10" db="EMBL/GenBank/DDBJ databases">
        <authorList>
            <person name="Wang Y."/>
            <person name="Wang J."/>
            <person name="Yang X."/>
            <person name="Wang Z."/>
            <person name="Huang Y."/>
        </authorList>
    </citation>
    <scope>NUCLEOTIDE SEQUENCE [LARGE SCALE GENOMIC DNA]</scope>
    <source>
        <strain evidence="3">J015</strain>
    </source>
</reference>
<dbReference type="InterPro" id="IPR009061">
    <property type="entry name" value="DNA-bd_dom_put_sf"/>
</dbReference>
<dbReference type="Pfam" id="PF12728">
    <property type="entry name" value="HTH_17"/>
    <property type="match status" value="1"/>
</dbReference>
<dbReference type="EMBL" id="RBNH01000006">
    <property type="protein sequence ID" value="RKO24494.1"/>
    <property type="molecule type" value="Genomic_DNA"/>
</dbReference>
<feature type="domain" description="Helix-turn-helix" evidence="1">
    <location>
        <begin position="5"/>
        <end position="59"/>
    </location>
</feature>
<evidence type="ECO:0000313" key="3">
    <source>
        <dbReference type="Proteomes" id="UP000273159"/>
    </source>
</evidence>
<protein>
    <submittedName>
        <fullName evidence="2">DNA-binding protein</fullName>
    </submittedName>
</protein>
<reference evidence="2 3" key="1">
    <citation type="submission" date="2018-10" db="EMBL/GenBank/DDBJ databases">
        <title>Genome-guide identification and characterization of bacteria that degrade polycyclic aromatic hydrocarbons and resist hexavalent chromium simultaneously.</title>
        <authorList>
            <person name="Feng H."/>
        </authorList>
    </citation>
    <scope>NUCLEOTIDE SEQUENCE [LARGE SCALE GENOMIC DNA]</scope>
    <source>
        <strain evidence="2 3">J015</strain>
    </source>
</reference>